<gene>
    <name evidence="2" type="ORF">EBQ10_08405</name>
    <name evidence="3" type="ORF">EBQ10_08430</name>
</gene>
<dbReference type="RefSeq" id="WP_108726276.1">
    <property type="nucleotide sequence ID" value="NZ_CP029001.1"/>
</dbReference>
<evidence type="ECO:0000256" key="1">
    <source>
        <dbReference type="SAM" id="Phobius"/>
    </source>
</evidence>
<feature type="transmembrane region" description="Helical" evidence="1">
    <location>
        <begin position="150"/>
        <end position="178"/>
    </location>
</feature>
<dbReference type="PANTHER" id="PTHR38095">
    <property type="entry name" value="ANAEROBIC DIMETHYL SULFOXIDE REDUCTASE CHAIN YNFH"/>
    <property type="match status" value="1"/>
</dbReference>
<dbReference type="PANTHER" id="PTHR38095:SF1">
    <property type="entry name" value="ANAEROBIC DIMETHYL SULFOXIDE REDUCTASE CHAIN YNFH"/>
    <property type="match status" value="1"/>
</dbReference>
<accession>A0A3Q9GGK3</accession>
<feature type="transmembrane region" description="Helical" evidence="1">
    <location>
        <begin position="6"/>
        <end position="32"/>
    </location>
</feature>
<sequence>MNLHELPMILFTVIAQMCVGMFLILGLVQIWLSAHTDANTADRLTTPIVYLIGPALVFGLIASMFHMNDITHTLNVIRNIATSWLSREIIFGVGFAGLGFIFAFLQWFKIGPFRLRQAVAFLAGIFGIGLIISMSMIYSTLPTVPAWNTWIIPFHFFMTAIILGAAAVTTSLVLMTLVRQKSTTAGRDSAQPNANKTWLDTLGFTTNARAINAAPTKEEWHWTISIIRLCTTLSTLAAVAVLISYTAHLQNLATHPEPAATISATVFTGGFFWTRLILLGLGAIAIGFVAYKMAQPKTLANPLPLATWMTAGFVVLLASEFMGRSLHYDSQQLIGIG</sequence>
<keyword evidence="1" id="KW-1133">Transmembrane helix</keyword>
<feature type="transmembrane region" description="Helical" evidence="1">
    <location>
        <begin position="267"/>
        <end position="291"/>
    </location>
</feature>
<dbReference type="EMBL" id="CP033905">
    <property type="protein sequence ID" value="AZR07308.1"/>
    <property type="molecule type" value="Genomic_DNA"/>
</dbReference>
<keyword evidence="1" id="KW-0472">Membrane</keyword>
<dbReference type="Proteomes" id="UP000275951">
    <property type="component" value="Chromosome"/>
</dbReference>
<proteinExistence type="predicted"/>
<feature type="transmembrane region" description="Helical" evidence="1">
    <location>
        <begin position="226"/>
        <end position="247"/>
    </location>
</feature>
<keyword evidence="1" id="KW-0812">Transmembrane</keyword>
<evidence type="ECO:0000313" key="2">
    <source>
        <dbReference type="EMBL" id="AZR07308.1"/>
    </source>
</evidence>
<reference evidence="3 4" key="1">
    <citation type="submission" date="2018-11" db="EMBL/GenBank/DDBJ databases">
        <title>Multidrug-resistant genes are associated with an 42-kb island TGI1 carrying a complex class 1 integron in a Trueperella pyogenes.</title>
        <authorList>
            <person name="Dong W."/>
        </authorList>
    </citation>
    <scope>NUCLEOTIDE SEQUENCE [LARGE SCALE GENOMIC DNA]</scope>
    <source>
        <strain evidence="3 4">TP4</strain>
    </source>
</reference>
<name>A0A3Q9GGK3_9ACTO</name>
<protein>
    <submittedName>
        <fullName evidence="3">Dimethyl sulfoxide reductase</fullName>
    </submittedName>
</protein>
<dbReference type="GO" id="GO:0009389">
    <property type="term" value="F:dimethyl sulfoxide reductase activity"/>
    <property type="evidence" value="ECO:0007669"/>
    <property type="project" value="TreeGrafter"/>
</dbReference>
<organism evidence="3 4">
    <name type="scientific">Trueperella pyogenes</name>
    <dbReference type="NCBI Taxonomy" id="1661"/>
    <lineage>
        <taxon>Bacteria</taxon>
        <taxon>Bacillati</taxon>
        <taxon>Actinomycetota</taxon>
        <taxon>Actinomycetes</taxon>
        <taxon>Actinomycetales</taxon>
        <taxon>Actinomycetaceae</taxon>
        <taxon>Trueperella</taxon>
    </lineage>
</organism>
<feature type="transmembrane region" description="Helical" evidence="1">
    <location>
        <begin position="303"/>
        <end position="323"/>
    </location>
</feature>
<dbReference type="Pfam" id="PF04976">
    <property type="entry name" value="DmsC"/>
    <property type="match status" value="1"/>
</dbReference>
<feature type="transmembrane region" description="Helical" evidence="1">
    <location>
        <begin position="44"/>
        <end position="65"/>
    </location>
</feature>
<feature type="transmembrane region" description="Helical" evidence="1">
    <location>
        <begin position="119"/>
        <end position="138"/>
    </location>
</feature>
<dbReference type="GO" id="GO:0009390">
    <property type="term" value="C:dimethyl sulfoxide reductase complex"/>
    <property type="evidence" value="ECO:0007669"/>
    <property type="project" value="TreeGrafter"/>
</dbReference>
<evidence type="ECO:0000313" key="4">
    <source>
        <dbReference type="Proteomes" id="UP000275951"/>
    </source>
</evidence>
<dbReference type="GO" id="GO:0019645">
    <property type="term" value="P:anaerobic electron transport chain"/>
    <property type="evidence" value="ECO:0007669"/>
    <property type="project" value="InterPro"/>
</dbReference>
<dbReference type="GO" id="GO:0005886">
    <property type="term" value="C:plasma membrane"/>
    <property type="evidence" value="ECO:0007669"/>
    <property type="project" value="TreeGrafter"/>
</dbReference>
<evidence type="ECO:0000313" key="3">
    <source>
        <dbReference type="EMBL" id="AZR07312.1"/>
    </source>
</evidence>
<dbReference type="EMBL" id="CP033905">
    <property type="protein sequence ID" value="AZR07312.1"/>
    <property type="molecule type" value="Genomic_DNA"/>
</dbReference>
<dbReference type="AlphaFoldDB" id="A0A3Q9GGK3"/>
<feature type="transmembrane region" description="Helical" evidence="1">
    <location>
        <begin position="89"/>
        <end position="107"/>
    </location>
</feature>
<dbReference type="InterPro" id="IPR007059">
    <property type="entry name" value="DmsC"/>
</dbReference>